<reference evidence="1 2" key="1">
    <citation type="submission" date="2017-04" db="EMBL/GenBank/DDBJ databases">
        <title>Genome Sequence of the Model Brown-Rot Fungus Postia placenta SB12.</title>
        <authorList>
            <consortium name="DOE Joint Genome Institute"/>
            <person name="Gaskell J."/>
            <person name="Kersten P."/>
            <person name="Larrondo L.F."/>
            <person name="Canessa P."/>
            <person name="Martinez D."/>
            <person name="Hibbett D."/>
            <person name="Schmoll M."/>
            <person name="Kubicek C.P."/>
            <person name="Martinez A.T."/>
            <person name="Yadav J."/>
            <person name="Master E."/>
            <person name="Magnuson J.K."/>
            <person name="James T."/>
            <person name="Yaver D."/>
            <person name="Berka R."/>
            <person name="Labutti K."/>
            <person name="Lipzen A."/>
            <person name="Aerts A."/>
            <person name="Barry K."/>
            <person name="Henrissat B."/>
            <person name="Blanchette R."/>
            <person name="Grigoriev I."/>
            <person name="Cullen D."/>
        </authorList>
    </citation>
    <scope>NUCLEOTIDE SEQUENCE [LARGE SCALE GENOMIC DNA]</scope>
    <source>
        <strain evidence="1 2">MAD-698-R-SB12</strain>
    </source>
</reference>
<organism evidence="1 2">
    <name type="scientific">Postia placenta MAD-698-R-SB12</name>
    <dbReference type="NCBI Taxonomy" id="670580"/>
    <lineage>
        <taxon>Eukaryota</taxon>
        <taxon>Fungi</taxon>
        <taxon>Dikarya</taxon>
        <taxon>Basidiomycota</taxon>
        <taxon>Agaricomycotina</taxon>
        <taxon>Agaricomycetes</taxon>
        <taxon>Polyporales</taxon>
        <taxon>Adustoporiaceae</taxon>
        <taxon>Rhodonia</taxon>
    </lineage>
</organism>
<dbReference type="AlphaFoldDB" id="A0A1X6MN63"/>
<proteinExistence type="predicted"/>
<dbReference type="Proteomes" id="UP000194127">
    <property type="component" value="Unassembled WGS sequence"/>
</dbReference>
<dbReference type="OrthoDB" id="10290850at2759"/>
<accession>A0A1X6MN63</accession>
<sequence>MPVLDLQSLPEAILETSTLHAAAALIAVAAVEDQQDELYRQKIDTCKRLRSSSSALDTPNSTLQLHPMSLVSLASLLGTSGVGTAYDLKLIRVPARLATWQDSMRSQIPLTAAMCQLYFALSTLILLPLTSPQPGFMDDEEYIIEVKGGPEARVESRVRADPGAGLFVGPRDKYPLIGRGNQRAPKTIYVVLSDAI</sequence>
<protein>
    <submittedName>
        <fullName evidence="1">Uncharacterized protein</fullName>
    </submittedName>
</protein>
<name>A0A1X6MN63_9APHY</name>
<dbReference type="GeneID" id="36326272"/>
<dbReference type="RefSeq" id="XP_024334665.1">
    <property type="nucleotide sequence ID" value="XM_024481322.1"/>
</dbReference>
<dbReference type="EMBL" id="KZ110606">
    <property type="protein sequence ID" value="OSX57871.1"/>
    <property type="molecule type" value="Genomic_DNA"/>
</dbReference>
<evidence type="ECO:0000313" key="1">
    <source>
        <dbReference type="EMBL" id="OSX57871.1"/>
    </source>
</evidence>
<keyword evidence="2" id="KW-1185">Reference proteome</keyword>
<gene>
    <name evidence="1" type="ORF">POSPLADRAFT_1060943</name>
</gene>
<evidence type="ECO:0000313" key="2">
    <source>
        <dbReference type="Proteomes" id="UP000194127"/>
    </source>
</evidence>